<keyword evidence="4" id="KW-1185">Reference proteome</keyword>
<gene>
    <name evidence="3" type="ORF">M622_01565</name>
</gene>
<protein>
    <recommendedName>
        <fullName evidence="2">Ice-binding protein C-terminal domain-containing protein</fullName>
    </recommendedName>
</protein>
<dbReference type="InterPro" id="IPR013424">
    <property type="entry name" value="Ice-binding_C"/>
</dbReference>
<dbReference type="eggNOG" id="ENOG5032PUE">
    <property type="taxonomic scope" value="Bacteria"/>
</dbReference>
<dbReference type="AlphaFoldDB" id="S9ZJC2"/>
<sequence>MRFKLKTDFALVALTVVMGLASAPSHAVTISGLFNTGTDASNLALTGGNGVVDTHYQILSSTSPGYAGNQAVTYFHSAYAANDANSRWISLSANGSPGSNTTVYRTTFDLTGFDPLTALITGNWGVDNAGSIILNGVYSGISHTGFSSLVSFSLNSGFVAGMNTLDFEVRDFGQPTALRVDDLAGTANLYGPGNTVPEPTSIALLSLGLLGLAARRRKSLV</sequence>
<evidence type="ECO:0000313" key="3">
    <source>
        <dbReference type="EMBL" id="EPZ17485.1"/>
    </source>
</evidence>
<comment type="caution">
    <text evidence="3">The sequence shown here is derived from an EMBL/GenBank/DDBJ whole genome shotgun (WGS) entry which is preliminary data.</text>
</comment>
<feature type="signal peptide" evidence="1">
    <location>
        <begin position="1"/>
        <end position="27"/>
    </location>
</feature>
<feature type="domain" description="Ice-binding protein C-terminal" evidence="2">
    <location>
        <begin position="195"/>
        <end position="217"/>
    </location>
</feature>
<reference evidence="3 4" key="1">
    <citation type="submission" date="2013-06" db="EMBL/GenBank/DDBJ databases">
        <title>Draft genome sequence of Thauera terpenica.</title>
        <authorList>
            <person name="Liu B."/>
            <person name="Frostegard A.H."/>
            <person name="Shapleigh J.P."/>
        </authorList>
    </citation>
    <scope>NUCLEOTIDE SEQUENCE [LARGE SCALE GENOMIC DNA]</scope>
    <source>
        <strain evidence="3 4">58Eu</strain>
    </source>
</reference>
<evidence type="ECO:0000256" key="1">
    <source>
        <dbReference type="SAM" id="SignalP"/>
    </source>
</evidence>
<evidence type="ECO:0000313" key="4">
    <source>
        <dbReference type="Proteomes" id="UP000015455"/>
    </source>
</evidence>
<dbReference type="NCBIfam" id="TIGR02595">
    <property type="entry name" value="PEP_CTERM"/>
    <property type="match status" value="1"/>
</dbReference>
<feature type="chain" id="PRO_5004573732" description="Ice-binding protein C-terminal domain-containing protein" evidence="1">
    <location>
        <begin position="28"/>
        <end position="221"/>
    </location>
</feature>
<organism evidence="3 4">
    <name type="scientific">Thauera terpenica 58Eu</name>
    <dbReference type="NCBI Taxonomy" id="1348657"/>
    <lineage>
        <taxon>Bacteria</taxon>
        <taxon>Pseudomonadati</taxon>
        <taxon>Pseudomonadota</taxon>
        <taxon>Betaproteobacteria</taxon>
        <taxon>Rhodocyclales</taxon>
        <taxon>Zoogloeaceae</taxon>
        <taxon>Thauera</taxon>
    </lineage>
</organism>
<dbReference type="PATRIC" id="fig|1348657.5.peg.317"/>
<proteinExistence type="predicted"/>
<keyword evidence="1" id="KW-0732">Signal</keyword>
<dbReference type="STRING" id="1348657.M622_01565"/>
<dbReference type="EMBL" id="ATJV01000001">
    <property type="protein sequence ID" value="EPZ17485.1"/>
    <property type="molecule type" value="Genomic_DNA"/>
</dbReference>
<dbReference type="Pfam" id="PF07589">
    <property type="entry name" value="PEP-CTERM"/>
    <property type="match status" value="1"/>
</dbReference>
<dbReference type="RefSeq" id="WP_021247774.1">
    <property type="nucleotide sequence ID" value="NZ_ATJV01000001.1"/>
</dbReference>
<evidence type="ECO:0000259" key="2">
    <source>
        <dbReference type="Pfam" id="PF07589"/>
    </source>
</evidence>
<accession>S9ZJC2</accession>
<dbReference type="Proteomes" id="UP000015455">
    <property type="component" value="Unassembled WGS sequence"/>
</dbReference>
<name>S9ZJC2_9RHOO</name>